<feature type="domain" description="FYVE-type" evidence="6">
    <location>
        <begin position="1535"/>
        <end position="1651"/>
    </location>
</feature>
<dbReference type="GO" id="GO:0031901">
    <property type="term" value="C:early endosome membrane"/>
    <property type="evidence" value="ECO:0007669"/>
    <property type="project" value="TreeGrafter"/>
</dbReference>
<evidence type="ECO:0000256" key="1">
    <source>
        <dbReference type="ARBA" id="ARBA00022723"/>
    </source>
</evidence>
<evidence type="ECO:0000259" key="6">
    <source>
        <dbReference type="PROSITE" id="PS50178"/>
    </source>
</evidence>
<feature type="compositionally biased region" description="Low complexity" evidence="5">
    <location>
        <begin position="1270"/>
        <end position="1281"/>
    </location>
</feature>
<dbReference type="Gene3D" id="3.30.40.10">
    <property type="entry name" value="Zinc/RING finger domain, C3HC4 (zinc finger)"/>
    <property type="match status" value="1"/>
</dbReference>
<dbReference type="Pfam" id="PF01363">
    <property type="entry name" value="FYVE"/>
    <property type="match status" value="1"/>
</dbReference>
<feature type="compositionally biased region" description="Basic and acidic residues" evidence="5">
    <location>
        <begin position="1090"/>
        <end position="1106"/>
    </location>
</feature>
<feature type="region of interest" description="Disordered" evidence="5">
    <location>
        <begin position="1090"/>
        <end position="1147"/>
    </location>
</feature>
<dbReference type="GO" id="GO:0008270">
    <property type="term" value="F:zinc ion binding"/>
    <property type="evidence" value="ECO:0007669"/>
    <property type="project" value="UniProtKB-KW"/>
</dbReference>
<proteinExistence type="predicted"/>
<dbReference type="EMBL" id="MCFH01000024">
    <property type="protein sequence ID" value="ORX49346.1"/>
    <property type="molecule type" value="Genomic_DNA"/>
</dbReference>
<feature type="compositionally biased region" description="Polar residues" evidence="5">
    <location>
        <begin position="421"/>
        <end position="432"/>
    </location>
</feature>
<protein>
    <recommendedName>
        <fullName evidence="6">FYVE-type domain-containing protein</fullName>
    </recommendedName>
</protein>
<keyword evidence="1" id="KW-0479">Metal-binding</keyword>
<keyword evidence="8" id="KW-1185">Reference proteome</keyword>
<comment type="caution">
    <text evidence="7">The sequence shown here is derived from an EMBL/GenBank/DDBJ whole genome shotgun (WGS) entry which is preliminary data.</text>
</comment>
<evidence type="ECO:0000313" key="8">
    <source>
        <dbReference type="Proteomes" id="UP000193719"/>
    </source>
</evidence>
<dbReference type="OrthoDB" id="2163551at2759"/>
<dbReference type="PANTHER" id="PTHR46319:SF3">
    <property type="entry name" value="ZINC FINGER FYVE DOMAIN-CONTAINING PROTEIN"/>
    <property type="match status" value="1"/>
</dbReference>
<dbReference type="InterPro" id="IPR013083">
    <property type="entry name" value="Znf_RING/FYVE/PHD"/>
</dbReference>
<feature type="compositionally biased region" description="Basic residues" evidence="5">
    <location>
        <begin position="481"/>
        <end position="491"/>
    </location>
</feature>
<dbReference type="GO" id="GO:0016197">
    <property type="term" value="P:endosomal transport"/>
    <property type="evidence" value="ECO:0007669"/>
    <property type="project" value="TreeGrafter"/>
</dbReference>
<reference evidence="7 8" key="1">
    <citation type="submission" date="2016-08" db="EMBL/GenBank/DDBJ databases">
        <title>Genomes of anaerobic fungi encode conserved fungal cellulosomes for biomass hydrolysis.</title>
        <authorList>
            <consortium name="DOE Joint Genome Institute"/>
            <person name="Haitjema C.H."/>
            <person name="Gilmore S.P."/>
            <person name="Henske J.K."/>
            <person name="Solomon K.V."/>
            <person name="De Groot R."/>
            <person name="Kuo A."/>
            <person name="Mondo S.J."/>
            <person name="Salamov A.A."/>
            <person name="Labutti K."/>
            <person name="Zhao Z."/>
            <person name="Chiniquy J."/>
            <person name="Barry K."/>
            <person name="Brewer H.M."/>
            <person name="Purvine S.O."/>
            <person name="Wright A.T."/>
            <person name="Boxma B."/>
            <person name="Van Alen T."/>
            <person name="Hackstein J.H."/>
            <person name="Baker S.E."/>
            <person name="Grigoriev I.V."/>
            <person name="O'Malley M.A."/>
        </authorList>
    </citation>
    <scope>NUCLEOTIDE SEQUENCE [LARGE SCALE GENOMIC DNA]</scope>
    <source>
        <strain evidence="8">finn</strain>
    </source>
</reference>
<feature type="region of interest" description="Disordered" evidence="5">
    <location>
        <begin position="1241"/>
        <end position="1309"/>
    </location>
</feature>
<dbReference type="InterPro" id="IPR011011">
    <property type="entry name" value="Znf_FYVE_PHD"/>
</dbReference>
<feature type="compositionally biased region" description="Basic residues" evidence="5">
    <location>
        <begin position="1118"/>
        <end position="1129"/>
    </location>
</feature>
<evidence type="ECO:0000256" key="4">
    <source>
        <dbReference type="PROSITE-ProRule" id="PRU00091"/>
    </source>
</evidence>
<dbReference type="PANTHER" id="PTHR46319">
    <property type="entry name" value="ZINC FINGER FYVE DOMAIN-CONTAINING PROTEIN"/>
    <property type="match status" value="1"/>
</dbReference>
<dbReference type="InterPro" id="IPR000306">
    <property type="entry name" value="Znf_FYVE"/>
</dbReference>
<feature type="compositionally biased region" description="Low complexity" evidence="5">
    <location>
        <begin position="1290"/>
        <end position="1309"/>
    </location>
</feature>
<dbReference type="STRING" id="1754191.A0A1Y1V7S9"/>
<evidence type="ECO:0000313" key="7">
    <source>
        <dbReference type="EMBL" id="ORX49346.1"/>
    </source>
</evidence>
<keyword evidence="2 4" id="KW-0863">Zinc-finger</keyword>
<feature type="compositionally biased region" description="Basic residues" evidence="5">
    <location>
        <begin position="1241"/>
        <end position="1266"/>
    </location>
</feature>
<dbReference type="InterPro" id="IPR017455">
    <property type="entry name" value="Znf_FYVE-rel"/>
</dbReference>
<dbReference type="SUPFAM" id="SSF57903">
    <property type="entry name" value="FYVE/PHD zinc finger"/>
    <property type="match status" value="1"/>
</dbReference>
<dbReference type="Proteomes" id="UP000193719">
    <property type="component" value="Unassembled WGS sequence"/>
</dbReference>
<feature type="compositionally biased region" description="Polar residues" evidence="5">
    <location>
        <begin position="342"/>
        <end position="359"/>
    </location>
</feature>
<feature type="region of interest" description="Disordered" evidence="5">
    <location>
        <begin position="338"/>
        <end position="374"/>
    </location>
</feature>
<gene>
    <name evidence="7" type="ORF">BCR36DRAFT_328477</name>
</gene>
<evidence type="ECO:0000256" key="2">
    <source>
        <dbReference type="ARBA" id="ARBA00022771"/>
    </source>
</evidence>
<name>A0A1Y1V7S9_9FUNG</name>
<feature type="compositionally biased region" description="Basic and acidic residues" evidence="5">
    <location>
        <begin position="438"/>
        <end position="462"/>
    </location>
</feature>
<reference evidence="7 8" key="2">
    <citation type="submission" date="2016-08" db="EMBL/GenBank/DDBJ databases">
        <title>Pervasive Adenine N6-methylation of Active Genes in Fungi.</title>
        <authorList>
            <consortium name="DOE Joint Genome Institute"/>
            <person name="Mondo S.J."/>
            <person name="Dannebaum R.O."/>
            <person name="Kuo R.C."/>
            <person name="Labutti K."/>
            <person name="Haridas S."/>
            <person name="Kuo A."/>
            <person name="Salamov A."/>
            <person name="Ahrendt S.R."/>
            <person name="Lipzen A."/>
            <person name="Sullivan W."/>
            <person name="Andreopoulos W.B."/>
            <person name="Clum A."/>
            <person name="Lindquist E."/>
            <person name="Daum C."/>
            <person name="Ramamoorthy G.K."/>
            <person name="Gryganskyi A."/>
            <person name="Culley D."/>
            <person name="Magnuson J.K."/>
            <person name="James T.Y."/>
            <person name="O'Malley M.A."/>
            <person name="Stajich J.E."/>
            <person name="Spatafora J.W."/>
            <person name="Visel A."/>
            <person name="Grigoriev I.V."/>
        </authorList>
    </citation>
    <scope>NUCLEOTIDE SEQUENCE [LARGE SCALE GENOMIC DNA]</scope>
    <source>
        <strain evidence="8">finn</strain>
    </source>
</reference>
<evidence type="ECO:0000256" key="3">
    <source>
        <dbReference type="ARBA" id="ARBA00022833"/>
    </source>
</evidence>
<evidence type="ECO:0000256" key="5">
    <source>
        <dbReference type="SAM" id="MobiDB-lite"/>
    </source>
</evidence>
<organism evidence="7 8">
    <name type="scientific">Piromyces finnis</name>
    <dbReference type="NCBI Taxonomy" id="1754191"/>
    <lineage>
        <taxon>Eukaryota</taxon>
        <taxon>Fungi</taxon>
        <taxon>Fungi incertae sedis</taxon>
        <taxon>Chytridiomycota</taxon>
        <taxon>Chytridiomycota incertae sedis</taxon>
        <taxon>Neocallimastigomycetes</taxon>
        <taxon>Neocallimastigales</taxon>
        <taxon>Neocallimastigaceae</taxon>
        <taxon>Piromyces</taxon>
    </lineage>
</organism>
<accession>A0A1Y1V7S9</accession>
<feature type="region of interest" description="Disordered" evidence="5">
    <location>
        <begin position="415"/>
        <end position="506"/>
    </location>
</feature>
<dbReference type="PROSITE" id="PS50178">
    <property type="entry name" value="ZF_FYVE"/>
    <property type="match status" value="1"/>
</dbReference>
<feature type="compositionally biased region" description="Low complexity" evidence="5">
    <location>
        <begin position="1134"/>
        <end position="1147"/>
    </location>
</feature>
<dbReference type="SMART" id="SM00064">
    <property type="entry name" value="FYVE"/>
    <property type="match status" value="1"/>
</dbReference>
<keyword evidence="3" id="KW-0862">Zinc</keyword>
<sequence length="1653" mass="191628">MESVNFLIPSKCNSIESFNSSTNRSGSDYNSSSSSLNISNPTLYFNPESVLYQGSIYNPRTYSNCSHSRKNSYSHPHSNSYQYITSHSNDRFHNNYTYENKNERKSFKNKISRNKSNRDYSVEYNFDDDLPLENDLGNGNSIKRFSILESAIKSNMISSIEDNINTYSNNVNMSMNNHKNRINEDIIEINSQDNNYLDNINDSNKTIKIEVVSKDDEKELSKYSDKFIKRNTLEENYIEGNDYIENGRKNHIKYKRNGEKKKVGPNKINESGNFDIDSNHSLNRYNYKCVSIGSFNPQISNDELSTIGNNHFTYHIHHHHIHHDNKTNSHNEDNAISEEKMQQSQNKQKRLNSFSSDSHNQYHRHNINDNYGSIYYQNPRRRSFHEYDDSYYNQKNRSRSLNIHDGNNDFQYKHQRRRSSFDNNFNSEYNNGQRRRRSMSESQKHDIKDHLQRRKYSNDKFNKYYKSPNDDDSSASDNSRHGFKSRRSSVSRRKENISSGYSINSNDNDNYHCSHHHHSNLYHDDSPTCSRFSNHHHHRHNSTSNSYNSINNYYDPSISNSRNNINHHLHNIHSHTSLKASISSFDNNNNNNSNNNKNSISSNILSNCYRCNNHYQQYQNQYNSHHNNLHHHHSNNVKISANDNTNNNSGSLFNVNNQNNVNSSREDNNLGYCNVNIIDNNNLYKNTNNFISNSDCSNDNIDVNINNSNNEIKNNQYIDENNNNNQLDHKSSKQSVDFEKSIIINALNNLVLNNNDGIQLDRITDMDVYSSRDANTIDNKYPDCIKTAVGNIIVEICDSNDDRNDEFVKIEEILDDEENQDLKDINNNKNLNIPIKTDKIIPGSFNNYKSPLLIAIDDGDDLDEYEKSIDNLDSCKESNDEIDDVIKENENDIMRKSKSAPLKMSVGVKNDIDNILLYSPFYSNDFYDKKDITDDFSESLQNNSMHPNDDIGTKKIDNRNFYILNKIKSFIPISEFKKRKNTNCITLKGGFENKLSKENGTIVPFTRSLNMDIKNKKLDDLIKYPEHSYNSILNMKMFIFNELNDREKREIKANNFFIFNGEDEKDILTEDFNNNTSLLNKDENNEEKIISKRSEKGPIDINDKGKHYSSSYDGRKESIKKKSTHKSKKTNYPSITNSQDSSISSDYNKSIHSSDISSLSYDKIHHCCNGNKRYHKYNSSNESNNYINSRVSMNTNSHKNRKIGNIASMMSGLTSRTTYSHPILNGDSEAEQNNGIYRHHHRRHHHHHHHHHNHNHNHNHKAKHKKNDMNNCSSNFSSFSNNKKENMKFTSDTNTSSSSETTSSSSLYTPSCNYSRNNIDYRNQYASMNSTNQSLSNLPKTNKISKKEKELYSSSQLFSEFVPIECASNSRSSYLNVNYNTNNGSSRNVSNSHLFNNENGPLFGFNSNMNVIPEVEVVKTNVLSRVNVSEIPEITEQEDDELREEDNDIFESRDFSEIYNPVIDPSKVKAKSDIHLLNRFSSTQRIKGSLNSVSQFLHLPKNLKTKVVSSPSKFETNYFTISYRKAIPKSEWKPDNSTVHCTICNKKFSFFIRRHHCRLCGYIFCSSCCYRMVPLIIDDNNTNSERVKKYLHNVFSSNASSITNNQSSDKFKGSSASECLSSILEIYQNKNNFLVCPIPCKICENCYTKYYIN</sequence>